<dbReference type="GO" id="GO:0032259">
    <property type="term" value="P:methylation"/>
    <property type="evidence" value="ECO:0007669"/>
    <property type="project" value="UniProtKB-KW"/>
</dbReference>
<evidence type="ECO:0000256" key="2">
    <source>
        <dbReference type="ARBA" id="ARBA00011900"/>
    </source>
</evidence>
<keyword evidence="9" id="KW-1185">Reference proteome</keyword>
<evidence type="ECO:0000256" key="7">
    <source>
        <dbReference type="RuleBase" id="RU361257"/>
    </source>
</evidence>
<dbReference type="PIRSF" id="PIRSF000398">
    <property type="entry name" value="M_m6A_EcoRV"/>
    <property type="match status" value="1"/>
</dbReference>
<reference evidence="8" key="1">
    <citation type="submission" date="2022-10" db="EMBL/GenBank/DDBJ databases">
        <title>Catenovulum adriacola sp. nov. isolated in the Harbour of Susak.</title>
        <authorList>
            <person name="Schoch T."/>
            <person name="Reich S.J."/>
            <person name="Stoeferle S."/>
            <person name="Flaiz M."/>
            <person name="Kazda M."/>
            <person name="Riedel C.U."/>
            <person name="Duerre P."/>
        </authorList>
    </citation>
    <scope>NUCLEOTIDE SEQUENCE</scope>
    <source>
        <strain evidence="8">TS8</strain>
    </source>
</reference>
<evidence type="ECO:0000256" key="4">
    <source>
        <dbReference type="ARBA" id="ARBA00022679"/>
    </source>
</evidence>
<proteinExistence type="inferred from homology"/>
<sequence length="283" mass="32717">MLKKTRAFLKWAGGKYSLVESIVELLPKRSKTLVEPFVGAGSVFLNSNFERYILNDINPDLIALYQHLKATPEAFIQDCKLMYQSKYNQEDAYYQIRAEFNQEKDTYRRSILFTYLNRHGYNGLCRYNNSGFYNVPFGRYVKPYFPEHEMYYFAKKSQKAEFTLVDFETCMRSAPKGSAIYCDPPYISLSETANFTQYAKSGFNIHDQKRLADTAQQLSHEGKNTVLISNHDTPIVRNLYLPAKIKTQNVSRVISQNAGTRQAVKEVLALYKVKRIKQPIITG</sequence>
<dbReference type="InterPro" id="IPR023095">
    <property type="entry name" value="Ade_MeTrfase_dom_2"/>
</dbReference>
<evidence type="ECO:0000256" key="1">
    <source>
        <dbReference type="ARBA" id="ARBA00006594"/>
    </source>
</evidence>
<dbReference type="PRINTS" id="PR00505">
    <property type="entry name" value="D12N6MTFRASE"/>
</dbReference>
<dbReference type="NCBIfam" id="TIGR00571">
    <property type="entry name" value="dam"/>
    <property type="match status" value="1"/>
</dbReference>
<dbReference type="RefSeq" id="WP_268076243.1">
    <property type="nucleotide sequence ID" value="NZ_CP109965.1"/>
</dbReference>
<dbReference type="EMBL" id="CP109965">
    <property type="protein sequence ID" value="WAJ71649.1"/>
    <property type="molecule type" value="Genomic_DNA"/>
</dbReference>
<organism evidence="8 9">
    <name type="scientific">Catenovulum adriaticum</name>
    <dbReference type="NCBI Taxonomy" id="2984846"/>
    <lineage>
        <taxon>Bacteria</taxon>
        <taxon>Pseudomonadati</taxon>
        <taxon>Pseudomonadota</taxon>
        <taxon>Gammaproteobacteria</taxon>
        <taxon>Alteromonadales</taxon>
        <taxon>Alteromonadaceae</taxon>
        <taxon>Catenovulum</taxon>
    </lineage>
</organism>
<evidence type="ECO:0000256" key="5">
    <source>
        <dbReference type="ARBA" id="ARBA00022691"/>
    </source>
</evidence>
<dbReference type="InterPro" id="IPR002052">
    <property type="entry name" value="DNA_methylase_N6_adenine_CS"/>
</dbReference>
<comment type="similarity">
    <text evidence="1 7">Belongs to the N(4)/N(6)-methyltransferase family.</text>
</comment>
<keyword evidence="4 7" id="KW-0808">Transferase</keyword>
<dbReference type="Gene3D" id="1.10.1020.10">
    <property type="entry name" value="Adenine-specific Methyltransferase, Domain 2"/>
    <property type="match status" value="1"/>
</dbReference>
<keyword evidence="3 7" id="KW-0489">Methyltransferase</keyword>
<dbReference type="PROSITE" id="PS00092">
    <property type="entry name" value="N6_MTASE"/>
    <property type="match status" value="1"/>
</dbReference>
<protein>
    <recommendedName>
        <fullName evidence="2 7">Site-specific DNA-methyltransferase (adenine-specific)</fullName>
        <ecNumber evidence="2 7">2.1.1.72</ecNumber>
    </recommendedName>
</protein>
<dbReference type="PANTHER" id="PTHR30481:SF3">
    <property type="entry name" value="DNA ADENINE METHYLASE"/>
    <property type="match status" value="1"/>
</dbReference>
<dbReference type="GO" id="GO:0009007">
    <property type="term" value="F:site-specific DNA-methyltransferase (adenine-specific) activity"/>
    <property type="evidence" value="ECO:0007669"/>
    <property type="project" value="UniProtKB-EC"/>
</dbReference>
<comment type="catalytic activity">
    <reaction evidence="6 7">
        <text>a 2'-deoxyadenosine in DNA + S-adenosyl-L-methionine = an N(6)-methyl-2'-deoxyadenosine in DNA + S-adenosyl-L-homocysteine + H(+)</text>
        <dbReference type="Rhea" id="RHEA:15197"/>
        <dbReference type="Rhea" id="RHEA-COMP:12418"/>
        <dbReference type="Rhea" id="RHEA-COMP:12419"/>
        <dbReference type="ChEBI" id="CHEBI:15378"/>
        <dbReference type="ChEBI" id="CHEBI:57856"/>
        <dbReference type="ChEBI" id="CHEBI:59789"/>
        <dbReference type="ChEBI" id="CHEBI:90615"/>
        <dbReference type="ChEBI" id="CHEBI:90616"/>
        <dbReference type="EC" id="2.1.1.72"/>
    </reaction>
</comment>
<dbReference type="Gene3D" id="3.40.50.150">
    <property type="entry name" value="Vaccinia Virus protein VP39"/>
    <property type="match status" value="1"/>
</dbReference>
<keyword evidence="5 7" id="KW-0949">S-adenosyl-L-methionine</keyword>
<name>A0ABY7AQ83_9ALTE</name>
<accession>A0ABY7AQ83</accession>
<dbReference type="PANTHER" id="PTHR30481">
    <property type="entry name" value="DNA ADENINE METHYLASE"/>
    <property type="match status" value="1"/>
</dbReference>
<evidence type="ECO:0000256" key="3">
    <source>
        <dbReference type="ARBA" id="ARBA00022603"/>
    </source>
</evidence>
<dbReference type="InterPro" id="IPR012327">
    <property type="entry name" value="MeTrfase_D12"/>
</dbReference>
<dbReference type="InterPro" id="IPR029063">
    <property type="entry name" value="SAM-dependent_MTases_sf"/>
</dbReference>
<evidence type="ECO:0000313" key="8">
    <source>
        <dbReference type="EMBL" id="WAJ71649.1"/>
    </source>
</evidence>
<dbReference type="InterPro" id="IPR012263">
    <property type="entry name" value="M_m6A_EcoRV"/>
</dbReference>
<evidence type="ECO:0000256" key="6">
    <source>
        <dbReference type="ARBA" id="ARBA00047942"/>
    </source>
</evidence>
<evidence type="ECO:0000313" key="9">
    <source>
        <dbReference type="Proteomes" id="UP001163726"/>
    </source>
</evidence>
<dbReference type="Pfam" id="PF02086">
    <property type="entry name" value="MethyltransfD12"/>
    <property type="match status" value="1"/>
</dbReference>
<gene>
    <name evidence="8" type="ORF">OLW01_00135</name>
</gene>
<dbReference type="EC" id="2.1.1.72" evidence="2 7"/>
<dbReference type="SUPFAM" id="SSF53335">
    <property type="entry name" value="S-adenosyl-L-methionine-dependent methyltransferases"/>
    <property type="match status" value="1"/>
</dbReference>
<dbReference type="Proteomes" id="UP001163726">
    <property type="component" value="Chromosome"/>
</dbReference>